<dbReference type="EMBL" id="AF547984">
    <property type="protein sequence ID" value="AAP85721.1"/>
    <property type="molecule type" value="Genomic_DNA"/>
</dbReference>
<evidence type="ECO:0000313" key="2">
    <source>
        <dbReference type="EMBL" id="AJA91724.1"/>
    </source>
</evidence>
<protein>
    <submittedName>
        <fullName evidence="2">ADOR84</fullName>
    </submittedName>
    <submittedName>
        <fullName evidence="1">ORF_84</fullName>
    </submittedName>
</protein>
<organism evidence="1 3">
    <name type="scientific">Adoxophyes orana granulovirus</name>
    <name type="common">AoGV</name>
    <dbReference type="NCBI Taxonomy" id="170617"/>
    <lineage>
        <taxon>Viruses</taxon>
        <taxon>Viruses incertae sedis</taxon>
        <taxon>Naldaviricetes</taxon>
        <taxon>Lefavirales</taxon>
        <taxon>Baculoviridae</taxon>
        <taxon>Betabaculovirus</taxon>
        <taxon>Betabaculovirus adoranae</taxon>
    </lineage>
</organism>
<organismHost>
    <name type="scientific">Adoxophyes</name>
    <dbReference type="NCBI Taxonomy" id="85584"/>
</organismHost>
<dbReference type="GeneID" id="1463427"/>
<dbReference type="KEGG" id="vg:1463427"/>
<gene>
    <name evidence="1" type="primary">ORF_84</name>
</gene>
<keyword evidence="3" id="KW-1185">Reference proteome</keyword>
<dbReference type="Proteomes" id="UP000202129">
    <property type="component" value="Segment"/>
</dbReference>
<dbReference type="RefSeq" id="NP_872538.1">
    <property type="nucleotide sequence ID" value="NC_005038.1"/>
</dbReference>
<accession>Q7T9T1</accession>
<evidence type="ECO:0000313" key="1">
    <source>
        <dbReference type="EMBL" id="AAP85721.1"/>
    </source>
</evidence>
<reference evidence="1 3" key="1">
    <citation type="journal article" date="2003" name="Virology">
        <title>The complete sequence of the Adoxophyes orana granulovirus genome.</title>
        <authorList>
            <person name="Wormleaton S."/>
            <person name="Kuzio J."/>
            <person name="Winstanley D."/>
        </authorList>
    </citation>
    <scope>NUCLEOTIDE SEQUENCE [LARGE SCALE GENOMIC DNA]</scope>
</reference>
<dbReference type="EMBL" id="KM226332">
    <property type="protein sequence ID" value="AJA91724.1"/>
    <property type="molecule type" value="Genomic_DNA"/>
</dbReference>
<sequence>MNINTHTFPNNVSMDTNAHKHFEIIKNAQRDIMSQHHSIQAKLHELQNNINEICKTNGSRCTDIVHNIRRDSMNPMFLSDKEHHNNFVHYKF</sequence>
<proteinExistence type="predicted"/>
<name>Q7T9T1_GVAO</name>
<evidence type="ECO:0000313" key="3">
    <source>
        <dbReference type="Proteomes" id="UP000202129"/>
    </source>
</evidence>
<reference evidence="2" key="2">
    <citation type="journal article" date="2015" name="J. Gen. Virol.">
        <title>Isolation of an Adoxophyes orana granulovirus (AdorGV) occlusion body morphology mutant: biological activity, genome sequence and relationship to other isolates of AdorGV.</title>
        <authorList>
            <person name="Nakai M."/>
            <person name="Harrison R.L."/>
            <person name="Uchida H."/>
            <person name="Ukuda R."/>
            <person name="Hikihara S."/>
            <person name="Ishii K."/>
            <person name="Kunimi Y."/>
        </authorList>
    </citation>
    <scope>NUCLEOTIDE SEQUENCE</scope>
    <source>
        <strain evidence="2">Miyazaki</strain>
    </source>
</reference>